<sequence>MALSWNVSARFSDSEAKKEARVASEIGKQSGVFGKKKAKEVCGGEVLVVLERIGRDRVV</sequence>
<dbReference type="AlphaFoldDB" id="A0AAN7YEI2"/>
<organism evidence="1 2">
    <name type="scientific">Meristemomyces frigidus</name>
    <dbReference type="NCBI Taxonomy" id="1508187"/>
    <lineage>
        <taxon>Eukaryota</taxon>
        <taxon>Fungi</taxon>
        <taxon>Dikarya</taxon>
        <taxon>Ascomycota</taxon>
        <taxon>Pezizomycotina</taxon>
        <taxon>Dothideomycetes</taxon>
        <taxon>Dothideomycetidae</taxon>
        <taxon>Mycosphaerellales</taxon>
        <taxon>Teratosphaeriaceae</taxon>
        <taxon>Meristemomyces</taxon>
    </lineage>
</organism>
<evidence type="ECO:0000313" key="2">
    <source>
        <dbReference type="Proteomes" id="UP001310890"/>
    </source>
</evidence>
<protein>
    <submittedName>
        <fullName evidence="1">Uncharacterized protein</fullName>
    </submittedName>
</protein>
<reference evidence="1" key="1">
    <citation type="submission" date="2023-08" db="EMBL/GenBank/DDBJ databases">
        <title>Black Yeasts Isolated from many extreme environments.</title>
        <authorList>
            <person name="Coleine C."/>
            <person name="Stajich J.E."/>
            <person name="Selbmann L."/>
        </authorList>
    </citation>
    <scope>NUCLEOTIDE SEQUENCE</scope>
    <source>
        <strain evidence="1">CCFEE 5401</strain>
    </source>
</reference>
<proteinExistence type="predicted"/>
<dbReference type="EMBL" id="JAVRRL010000056">
    <property type="protein sequence ID" value="KAK5109905.1"/>
    <property type="molecule type" value="Genomic_DNA"/>
</dbReference>
<name>A0AAN7YEI2_9PEZI</name>
<dbReference type="Proteomes" id="UP001310890">
    <property type="component" value="Unassembled WGS sequence"/>
</dbReference>
<gene>
    <name evidence="1" type="ORF">LTR62_006394</name>
</gene>
<comment type="caution">
    <text evidence="1">The sequence shown here is derived from an EMBL/GenBank/DDBJ whole genome shotgun (WGS) entry which is preliminary data.</text>
</comment>
<evidence type="ECO:0000313" key="1">
    <source>
        <dbReference type="EMBL" id="KAK5109905.1"/>
    </source>
</evidence>
<accession>A0AAN7YEI2</accession>